<dbReference type="PhylomeDB" id="A0A068VK61"/>
<evidence type="ECO:0000313" key="2">
    <source>
        <dbReference type="Proteomes" id="UP000295252"/>
    </source>
</evidence>
<dbReference type="AlphaFoldDB" id="A0A068VK61"/>
<dbReference type="Gramene" id="CDP20063">
    <property type="protein sequence ID" value="CDP20063"/>
    <property type="gene ID" value="GSCOC_T00007460001"/>
</dbReference>
<organism evidence="1 2">
    <name type="scientific">Coffea canephora</name>
    <name type="common">Robusta coffee</name>
    <dbReference type="NCBI Taxonomy" id="49390"/>
    <lineage>
        <taxon>Eukaryota</taxon>
        <taxon>Viridiplantae</taxon>
        <taxon>Streptophyta</taxon>
        <taxon>Embryophyta</taxon>
        <taxon>Tracheophyta</taxon>
        <taxon>Spermatophyta</taxon>
        <taxon>Magnoliopsida</taxon>
        <taxon>eudicotyledons</taxon>
        <taxon>Gunneridae</taxon>
        <taxon>Pentapetalae</taxon>
        <taxon>asterids</taxon>
        <taxon>lamiids</taxon>
        <taxon>Gentianales</taxon>
        <taxon>Rubiaceae</taxon>
        <taxon>Ixoroideae</taxon>
        <taxon>Gardenieae complex</taxon>
        <taxon>Bertiereae - Coffeeae clade</taxon>
        <taxon>Coffeeae</taxon>
        <taxon>Coffea</taxon>
    </lineage>
</organism>
<dbReference type="InParanoid" id="A0A068VK61"/>
<gene>
    <name evidence="1" type="ORF">GSCOC_T00007460001</name>
</gene>
<accession>A0A068VK61</accession>
<dbReference type="Proteomes" id="UP000295252">
    <property type="component" value="Unassembled WGS sequence"/>
</dbReference>
<evidence type="ECO:0000313" key="1">
    <source>
        <dbReference type="EMBL" id="CDP20063.1"/>
    </source>
</evidence>
<protein>
    <submittedName>
        <fullName evidence="1">DH200=94 genomic scaffold, scaffold_867</fullName>
    </submittedName>
</protein>
<proteinExistence type="predicted"/>
<reference evidence="2" key="1">
    <citation type="journal article" date="2014" name="Science">
        <title>The coffee genome provides insight into the convergent evolution of caffeine biosynthesis.</title>
        <authorList>
            <person name="Denoeud F."/>
            <person name="Carretero-Paulet L."/>
            <person name="Dereeper A."/>
            <person name="Droc G."/>
            <person name="Guyot R."/>
            <person name="Pietrella M."/>
            <person name="Zheng C."/>
            <person name="Alberti A."/>
            <person name="Anthony F."/>
            <person name="Aprea G."/>
            <person name="Aury J.M."/>
            <person name="Bento P."/>
            <person name="Bernard M."/>
            <person name="Bocs S."/>
            <person name="Campa C."/>
            <person name="Cenci A."/>
            <person name="Combes M.C."/>
            <person name="Crouzillat D."/>
            <person name="Da Silva C."/>
            <person name="Daddiego L."/>
            <person name="De Bellis F."/>
            <person name="Dussert S."/>
            <person name="Garsmeur O."/>
            <person name="Gayraud T."/>
            <person name="Guignon V."/>
            <person name="Jahn K."/>
            <person name="Jamilloux V."/>
            <person name="Joet T."/>
            <person name="Labadie K."/>
            <person name="Lan T."/>
            <person name="Leclercq J."/>
            <person name="Lepelley M."/>
            <person name="Leroy T."/>
            <person name="Li L.T."/>
            <person name="Librado P."/>
            <person name="Lopez L."/>
            <person name="Munoz A."/>
            <person name="Noel B."/>
            <person name="Pallavicini A."/>
            <person name="Perrotta G."/>
            <person name="Poncet V."/>
            <person name="Pot D."/>
            <person name="Priyono X."/>
            <person name="Rigoreau M."/>
            <person name="Rouard M."/>
            <person name="Rozas J."/>
            <person name="Tranchant-Dubreuil C."/>
            <person name="VanBuren R."/>
            <person name="Zhang Q."/>
            <person name="Andrade A.C."/>
            <person name="Argout X."/>
            <person name="Bertrand B."/>
            <person name="de Kochko A."/>
            <person name="Graziosi G."/>
            <person name="Henry R.J."/>
            <person name="Jayarama X."/>
            <person name="Ming R."/>
            <person name="Nagai C."/>
            <person name="Rounsley S."/>
            <person name="Sankoff D."/>
            <person name="Giuliano G."/>
            <person name="Albert V.A."/>
            <person name="Wincker P."/>
            <person name="Lashermes P."/>
        </authorList>
    </citation>
    <scope>NUCLEOTIDE SEQUENCE [LARGE SCALE GENOMIC DNA]</scope>
    <source>
        <strain evidence="2">cv. DH200-94</strain>
    </source>
</reference>
<name>A0A068VK61_COFCA</name>
<sequence>MNANGQDCSFDVGSSTVKRIADDAGPMAHPVRPHTYIKMDNFYTGKLLFH</sequence>
<dbReference type="EMBL" id="HG739951">
    <property type="protein sequence ID" value="CDP20063.1"/>
    <property type="molecule type" value="Genomic_DNA"/>
</dbReference>
<keyword evidence="2" id="KW-1185">Reference proteome</keyword>
<dbReference type="STRING" id="49390.A0A068VK61"/>